<dbReference type="GO" id="GO:0020037">
    <property type="term" value="F:heme binding"/>
    <property type="evidence" value="ECO:0007669"/>
    <property type="project" value="InterPro"/>
</dbReference>
<evidence type="ECO:0000256" key="1">
    <source>
        <dbReference type="ARBA" id="ARBA00001971"/>
    </source>
</evidence>
<protein>
    <recommendedName>
        <fullName evidence="9">Cytochrome P450</fullName>
    </recommendedName>
</protein>
<dbReference type="InterPro" id="IPR036396">
    <property type="entry name" value="Cyt_P450_sf"/>
</dbReference>
<dbReference type="AlphaFoldDB" id="A0A9W8LE25"/>
<dbReference type="OrthoDB" id="3934656at2759"/>
<comment type="caution">
    <text evidence="7">The sequence shown here is derived from an EMBL/GenBank/DDBJ whole genome shotgun (WGS) entry which is preliminary data.</text>
</comment>
<feature type="binding site" description="axial binding residue" evidence="5">
    <location>
        <position position="429"/>
    </location>
    <ligand>
        <name>heme</name>
        <dbReference type="ChEBI" id="CHEBI:30413"/>
    </ligand>
    <ligandPart>
        <name>Fe</name>
        <dbReference type="ChEBI" id="CHEBI:18248"/>
    </ligandPart>
</feature>
<keyword evidence="8" id="KW-1185">Reference proteome</keyword>
<reference evidence="7" key="1">
    <citation type="submission" date="2022-07" db="EMBL/GenBank/DDBJ databases">
        <title>Phylogenomic reconstructions and comparative analyses of Kickxellomycotina fungi.</title>
        <authorList>
            <person name="Reynolds N.K."/>
            <person name="Stajich J.E."/>
            <person name="Barry K."/>
            <person name="Grigoriev I.V."/>
            <person name="Crous P."/>
            <person name="Smith M.E."/>
        </authorList>
    </citation>
    <scope>NUCLEOTIDE SEQUENCE</scope>
    <source>
        <strain evidence="7">NBRC 105414</strain>
    </source>
</reference>
<keyword evidence="5 6" id="KW-0349">Heme</keyword>
<comment type="cofactor">
    <cofactor evidence="1 5">
        <name>heme</name>
        <dbReference type="ChEBI" id="CHEBI:30413"/>
    </cofactor>
</comment>
<accession>A0A9W8LE25</accession>
<dbReference type="GO" id="GO:0005506">
    <property type="term" value="F:iron ion binding"/>
    <property type="evidence" value="ECO:0007669"/>
    <property type="project" value="InterPro"/>
</dbReference>
<dbReference type="PRINTS" id="PR00385">
    <property type="entry name" value="P450"/>
</dbReference>
<dbReference type="InterPro" id="IPR001128">
    <property type="entry name" value="Cyt_P450"/>
</dbReference>
<dbReference type="InterPro" id="IPR017972">
    <property type="entry name" value="Cyt_P450_CS"/>
</dbReference>
<dbReference type="Gene3D" id="1.10.630.10">
    <property type="entry name" value="Cytochrome P450"/>
    <property type="match status" value="1"/>
</dbReference>
<evidence type="ECO:0008006" key="9">
    <source>
        <dbReference type="Google" id="ProtNLM"/>
    </source>
</evidence>
<keyword evidence="4 5" id="KW-0408">Iron</keyword>
<gene>
    <name evidence="7" type="ORF">H4R18_004964</name>
</gene>
<evidence type="ECO:0000256" key="2">
    <source>
        <dbReference type="ARBA" id="ARBA00022723"/>
    </source>
</evidence>
<proteinExistence type="inferred from homology"/>
<keyword evidence="3 6" id="KW-0560">Oxidoreductase</keyword>
<dbReference type="InterPro" id="IPR002401">
    <property type="entry name" value="Cyt_P450_E_grp-I"/>
</dbReference>
<dbReference type="Proteomes" id="UP001140217">
    <property type="component" value="Unassembled WGS sequence"/>
</dbReference>
<evidence type="ECO:0000313" key="7">
    <source>
        <dbReference type="EMBL" id="KAJ2777789.1"/>
    </source>
</evidence>
<evidence type="ECO:0000256" key="4">
    <source>
        <dbReference type="ARBA" id="ARBA00023004"/>
    </source>
</evidence>
<keyword evidence="2 5" id="KW-0479">Metal-binding</keyword>
<name>A0A9W8LE25_9FUNG</name>
<evidence type="ECO:0000256" key="5">
    <source>
        <dbReference type="PIRSR" id="PIRSR602401-1"/>
    </source>
</evidence>
<evidence type="ECO:0000313" key="8">
    <source>
        <dbReference type="Proteomes" id="UP001140217"/>
    </source>
</evidence>
<comment type="similarity">
    <text evidence="6">Belongs to the cytochrome P450 family.</text>
</comment>
<dbReference type="EMBL" id="JANBUL010000267">
    <property type="protein sequence ID" value="KAJ2777789.1"/>
    <property type="molecule type" value="Genomic_DNA"/>
</dbReference>
<dbReference type="PANTHER" id="PTHR24305:SF235">
    <property type="entry name" value="CYTOCHROME P450 MONOOXYGENASE APDB-RELATED"/>
    <property type="match status" value="1"/>
</dbReference>
<keyword evidence="6" id="KW-0503">Monooxygenase</keyword>
<dbReference type="GO" id="GO:0016705">
    <property type="term" value="F:oxidoreductase activity, acting on paired donors, with incorporation or reduction of molecular oxygen"/>
    <property type="evidence" value="ECO:0007669"/>
    <property type="project" value="InterPro"/>
</dbReference>
<evidence type="ECO:0000256" key="3">
    <source>
        <dbReference type="ARBA" id="ARBA00023002"/>
    </source>
</evidence>
<dbReference type="Pfam" id="PF00067">
    <property type="entry name" value="p450"/>
    <property type="match status" value="1"/>
</dbReference>
<dbReference type="GO" id="GO:0044550">
    <property type="term" value="P:secondary metabolite biosynthetic process"/>
    <property type="evidence" value="ECO:0007669"/>
    <property type="project" value="UniProtKB-ARBA"/>
</dbReference>
<evidence type="ECO:0000256" key="6">
    <source>
        <dbReference type="RuleBase" id="RU000461"/>
    </source>
</evidence>
<organism evidence="7 8">
    <name type="scientific">Coemansia javaensis</name>
    <dbReference type="NCBI Taxonomy" id="2761396"/>
    <lineage>
        <taxon>Eukaryota</taxon>
        <taxon>Fungi</taxon>
        <taxon>Fungi incertae sedis</taxon>
        <taxon>Zoopagomycota</taxon>
        <taxon>Kickxellomycotina</taxon>
        <taxon>Kickxellomycetes</taxon>
        <taxon>Kickxellales</taxon>
        <taxon>Kickxellaceae</taxon>
        <taxon>Coemansia</taxon>
    </lineage>
</organism>
<dbReference type="PROSITE" id="PS00086">
    <property type="entry name" value="CYTOCHROME_P450"/>
    <property type="match status" value="1"/>
</dbReference>
<dbReference type="GO" id="GO:0004497">
    <property type="term" value="F:monooxygenase activity"/>
    <property type="evidence" value="ECO:0007669"/>
    <property type="project" value="UniProtKB-KW"/>
</dbReference>
<sequence>MLALVLALGAAAAGAAGVAAYRLLLSPLRRIPGWAPYRLTALASQLRALAGLLADDCEADYYAYGDIYVAGPGVVVISNPDDCCAVLATHRFAKSDFYQAFALVADNIYTTRSAALASARRRQLRHTLAPARLAALEHAILDAGVGALVARWDALIAGRGAGAAVRVQYEAALMDAAVDVIAALVYGRPSDDVGGRAQVVQWIHDFNRLALVSLIVPWAQRAPFSALIARLLASRDAFVASVARAVAQRRALPAAQRPADILQALVDAADAGPAGMMTPTQVISEAIAIVIAGSDIVAQTLVWTLHYLMLHPAAYARAVAEVRRAFPHTRRIAYAEARARLPYVEACIYEAMRIRAATGVFLPRVVPPGGAEFQGHRLPPGTHVCVNVAGANHHRATWHEPWRFAPERFLGDERAKARILTFSSGARLCPGRALALCEMLPALACLLRCYDFALPPDARFHPANVDARGAPIPMPRAHRFTCVGPRHPDRDCQVLIRPAA</sequence>
<dbReference type="PRINTS" id="PR00463">
    <property type="entry name" value="EP450I"/>
</dbReference>
<dbReference type="PANTHER" id="PTHR24305">
    <property type="entry name" value="CYTOCHROME P450"/>
    <property type="match status" value="1"/>
</dbReference>
<dbReference type="InterPro" id="IPR050121">
    <property type="entry name" value="Cytochrome_P450_monoxygenase"/>
</dbReference>
<dbReference type="SUPFAM" id="SSF48264">
    <property type="entry name" value="Cytochrome P450"/>
    <property type="match status" value="1"/>
</dbReference>